<accession>A0A1Y0EFX4</accession>
<feature type="domain" description="Anti-sigma factor NepR" evidence="1">
    <location>
        <begin position="11"/>
        <end position="44"/>
    </location>
</feature>
<evidence type="ECO:0000259" key="1">
    <source>
        <dbReference type="Pfam" id="PF18557"/>
    </source>
</evidence>
<protein>
    <recommendedName>
        <fullName evidence="1">Anti-sigma factor NepR domain-containing protein</fullName>
    </recommendedName>
</protein>
<evidence type="ECO:0000313" key="3">
    <source>
        <dbReference type="Proteomes" id="UP000195273"/>
    </source>
</evidence>
<gene>
    <name evidence="2" type="ORF">LOKVESSMR4R_03031</name>
</gene>
<dbReference type="OrthoDB" id="7875342at2"/>
<evidence type="ECO:0000313" key="2">
    <source>
        <dbReference type="EMBL" id="ARU02318.1"/>
    </source>
</evidence>
<dbReference type="RefSeq" id="WP_087210098.1">
    <property type="nucleotide sequence ID" value="NZ_CP021431.1"/>
</dbReference>
<dbReference type="KEGG" id="lvs:LOKVESSMR4R_03031"/>
<name>A0A1Y0EFX4_9RHOB</name>
<proteinExistence type="predicted"/>
<keyword evidence="3" id="KW-1185">Reference proteome</keyword>
<dbReference type="Pfam" id="PF18557">
    <property type="entry name" value="NepR"/>
    <property type="match status" value="1"/>
</dbReference>
<dbReference type="EMBL" id="CP021431">
    <property type="protein sequence ID" value="ARU02318.1"/>
    <property type="molecule type" value="Genomic_DNA"/>
</dbReference>
<reference evidence="2 3" key="1">
    <citation type="submission" date="2017-05" db="EMBL/GenBank/DDBJ databases">
        <title>Genome Sequence of Loktanella vestfoldensis Strain SMR4r Isolated from a Culture of the Diatom Skeletonema marinoi.</title>
        <authorList>
            <person name="Topel M."/>
            <person name="Pinder M.I.M."/>
            <person name="Johansson O.N."/>
            <person name="Kourtchenko O."/>
            <person name="Godhe A."/>
            <person name="Clarke A.K."/>
        </authorList>
    </citation>
    <scope>NUCLEOTIDE SEQUENCE [LARGE SCALE GENOMIC DNA]</scope>
    <source>
        <strain evidence="2 3">SMR4r</strain>
    </source>
</reference>
<dbReference type="Proteomes" id="UP000195273">
    <property type="component" value="Chromosome"/>
</dbReference>
<sequence>MANKRRTNELNQQIDDNLRKVYADAANEPVPERFTKLLEQLRARAAERPPEPPEEKS</sequence>
<organism evidence="2 3">
    <name type="scientific">Yoonia vestfoldensis</name>
    <dbReference type="NCBI Taxonomy" id="245188"/>
    <lineage>
        <taxon>Bacteria</taxon>
        <taxon>Pseudomonadati</taxon>
        <taxon>Pseudomonadota</taxon>
        <taxon>Alphaproteobacteria</taxon>
        <taxon>Rhodobacterales</taxon>
        <taxon>Paracoccaceae</taxon>
        <taxon>Yoonia</taxon>
    </lineage>
</organism>
<dbReference type="AlphaFoldDB" id="A0A1Y0EFX4"/>
<dbReference type="InterPro" id="IPR041649">
    <property type="entry name" value="NepR"/>
</dbReference>